<comment type="similarity">
    <text evidence="2 6">Belongs to the metallo-dependent hydrolases superfamily. DHOase family. Class I DHOase subfamily.</text>
</comment>
<dbReference type="InterPro" id="IPR004722">
    <property type="entry name" value="DHOase"/>
</dbReference>
<keyword evidence="3 6" id="KW-0479">Metal-binding</keyword>
<feature type="binding site" evidence="6">
    <location>
        <position position="314"/>
    </location>
    <ligand>
        <name>substrate</name>
    </ligand>
</feature>
<dbReference type="PROSITE" id="PS00483">
    <property type="entry name" value="DIHYDROOROTASE_2"/>
    <property type="match status" value="1"/>
</dbReference>
<dbReference type="GO" id="GO:0006145">
    <property type="term" value="P:purine nucleobase catabolic process"/>
    <property type="evidence" value="ECO:0007669"/>
    <property type="project" value="TreeGrafter"/>
</dbReference>
<dbReference type="InterPro" id="IPR024403">
    <property type="entry name" value="DHOase_cat"/>
</dbReference>
<sequence length="447" mass="46480">MSTTYLVTGVAPLGGEQVDLLLQDGVIAQVAPAGTLTAPDDVTDVVTIDAAGLVALPGLVDLHTHLREPGREDAETIASGTRAAAVGGFTAVHAMANTTPVADTAGVVEQVWRLGRDAGWVDVHPVGAVSVGLAGEQLAELGAMADSAAQVRVFSDDGKCVHDPILMRRALEYVKAFDGVVAQHAQEPRLTEGAQMNEGVVSAEIGLAGWPAVAEEAIIARDVLLAEHVGSRLHVCHLSTAGSVEIVRWAKGRGIDVTAEVTPHHLILTDELARDYDPTFKVNPPLRTAADVEAVRAGLADGTIDIVATDHAPHTREDKDCEWAAAAFGMTGLETALSVVQQTMVDTGRMSWADVARVMSSAPARIGRVDVGPQAQGRPIAEGEPANLVLVDPAATRVVDGAQQATASGNTPFRGRELPGRVVATFLRGRATVLDGATVETAAEVTA</sequence>
<keyword evidence="5 6" id="KW-0665">Pyrimidine biosynthesis</keyword>
<evidence type="ECO:0000256" key="1">
    <source>
        <dbReference type="ARBA" id="ARBA00002368"/>
    </source>
</evidence>
<comment type="cofactor">
    <cofactor evidence="6">
        <name>Zn(2+)</name>
        <dbReference type="ChEBI" id="CHEBI:29105"/>
    </cofactor>
    <text evidence="6">Binds 2 Zn(2+) ions per subunit.</text>
</comment>
<dbReference type="SUPFAM" id="SSF51338">
    <property type="entry name" value="Composite domain of metallo-dependent hydrolases"/>
    <property type="match status" value="1"/>
</dbReference>
<evidence type="ECO:0000256" key="5">
    <source>
        <dbReference type="ARBA" id="ARBA00022975"/>
    </source>
</evidence>
<dbReference type="InterPro" id="IPR011059">
    <property type="entry name" value="Metal-dep_hydrolase_composite"/>
</dbReference>
<dbReference type="AlphaFoldDB" id="A0A2M9CQP0"/>
<dbReference type="Pfam" id="PF12890">
    <property type="entry name" value="DHOase"/>
    <property type="match status" value="1"/>
</dbReference>
<evidence type="ECO:0000256" key="4">
    <source>
        <dbReference type="ARBA" id="ARBA00022801"/>
    </source>
</evidence>
<keyword evidence="9" id="KW-1185">Reference proteome</keyword>
<dbReference type="Gene3D" id="2.30.40.10">
    <property type="entry name" value="Urease, subunit C, domain 1"/>
    <property type="match status" value="1"/>
</dbReference>
<comment type="caution">
    <text evidence="8">The sequence shown here is derived from an EMBL/GenBank/DDBJ whole genome shotgun (WGS) entry which is preliminary data.</text>
</comment>
<proteinExistence type="inferred from homology"/>
<evidence type="ECO:0000256" key="6">
    <source>
        <dbReference type="HAMAP-Rule" id="MF_00220"/>
    </source>
</evidence>
<dbReference type="GO" id="GO:0004151">
    <property type="term" value="F:dihydroorotase activity"/>
    <property type="evidence" value="ECO:0007669"/>
    <property type="project" value="UniProtKB-UniRule"/>
</dbReference>
<evidence type="ECO:0000259" key="7">
    <source>
        <dbReference type="Pfam" id="PF12890"/>
    </source>
</evidence>
<evidence type="ECO:0000256" key="2">
    <source>
        <dbReference type="ARBA" id="ARBA00010286"/>
    </source>
</evidence>
<feature type="binding site" evidence="6">
    <location>
        <position position="310"/>
    </location>
    <ligand>
        <name>Zn(2+)</name>
        <dbReference type="ChEBI" id="CHEBI:29105"/>
        <label>1</label>
    </ligand>
</feature>
<dbReference type="GO" id="GO:0044205">
    <property type="term" value="P:'de novo' UMP biosynthetic process"/>
    <property type="evidence" value="ECO:0007669"/>
    <property type="project" value="UniProtKB-UniRule"/>
</dbReference>
<dbReference type="Gene3D" id="3.20.20.140">
    <property type="entry name" value="Metal-dependent hydrolases"/>
    <property type="match status" value="1"/>
</dbReference>
<dbReference type="CDD" id="cd01317">
    <property type="entry name" value="DHOase_IIa"/>
    <property type="match status" value="1"/>
</dbReference>
<dbReference type="GO" id="GO:0004038">
    <property type="term" value="F:allantoinase activity"/>
    <property type="evidence" value="ECO:0007669"/>
    <property type="project" value="TreeGrafter"/>
</dbReference>
<feature type="binding site" evidence="6">
    <location>
        <position position="237"/>
    </location>
    <ligand>
        <name>Zn(2+)</name>
        <dbReference type="ChEBI" id="CHEBI:29105"/>
        <label>2</label>
    </ligand>
</feature>
<comment type="function">
    <text evidence="1 6">Catalyzes the reversible cyclization of carbamoyl aspartate to dihydroorotate.</text>
</comment>
<dbReference type="InterPro" id="IPR050138">
    <property type="entry name" value="DHOase/Allantoinase_Hydrolase"/>
</dbReference>
<dbReference type="UniPathway" id="UPA00070">
    <property type="reaction ID" value="UER00117"/>
</dbReference>
<dbReference type="InterPro" id="IPR032466">
    <property type="entry name" value="Metal_Hydrolase"/>
</dbReference>
<dbReference type="NCBIfam" id="TIGR00857">
    <property type="entry name" value="pyrC_multi"/>
    <property type="match status" value="1"/>
</dbReference>
<dbReference type="RefSeq" id="WP_100422847.1">
    <property type="nucleotide sequence ID" value="NZ_BOOX01000006.1"/>
</dbReference>
<feature type="domain" description="Dihydroorotase catalytic" evidence="7">
    <location>
        <begin position="54"/>
        <end position="240"/>
    </location>
</feature>
<feature type="binding site" evidence="6">
    <location>
        <begin position="65"/>
        <end position="67"/>
    </location>
    <ligand>
        <name>substrate</name>
    </ligand>
</feature>
<dbReference type="InterPro" id="IPR002195">
    <property type="entry name" value="Dihydroorotase_CS"/>
</dbReference>
<dbReference type="SUPFAM" id="SSF51556">
    <property type="entry name" value="Metallo-dependent hydrolases"/>
    <property type="match status" value="1"/>
</dbReference>
<feature type="binding site" evidence="6">
    <location>
        <position position="184"/>
    </location>
    <ligand>
        <name>Zn(2+)</name>
        <dbReference type="ChEBI" id="CHEBI:29105"/>
        <label>2</label>
    </ligand>
</feature>
<keyword evidence="6" id="KW-0862">Zinc</keyword>
<evidence type="ECO:0000313" key="9">
    <source>
        <dbReference type="Proteomes" id="UP000231693"/>
    </source>
</evidence>
<name>A0A2M9CQP0_9CELL</name>
<dbReference type="EMBL" id="PGFE01000002">
    <property type="protein sequence ID" value="PJJ74209.1"/>
    <property type="molecule type" value="Genomic_DNA"/>
</dbReference>
<dbReference type="NCBIfam" id="NF006836">
    <property type="entry name" value="PRK09357.1-1"/>
    <property type="match status" value="1"/>
</dbReference>
<dbReference type="GO" id="GO:0005737">
    <property type="term" value="C:cytoplasm"/>
    <property type="evidence" value="ECO:0007669"/>
    <property type="project" value="TreeGrafter"/>
</dbReference>
<keyword evidence="4 6" id="KW-0378">Hydrolase</keyword>
<evidence type="ECO:0000256" key="3">
    <source>
        <dbReference type="ARBA" id="ARBA00022723"/>
    </source>
</evidence>
<feature type="binding site" evidence="6">
    <location>
        <position position="97"/>
    </location>
    <ligand>
        <name>substrate</name>
    </ligand>
</feature>
<feature type="binding site" evidence="6">
    <location>
        <position position="157"/>
    </location>
    <ligand>
        <name>Zn(2+)</name>
        <dbReference type="ChEBI" id="CHEBI:29105"/>
        <label>2</label>
    </ligand>
</feature>
<feature type="binding site" evidence="6">
    <location>
        <position position="63"/>
    </location>
    <ligand>
        <name>Zn(2+)</name>
        <dbReference type="ChEBI" id="CHEBI:29105"/>
        <label>1</label>
    </ligand>
</feature>
<protein>
    <recommendedName>
        <fullName evidence="6">Dihydroorotase</fullName>
        <shortName evidence="6">DHOase</shortName>
        <ecNumber evidence="6">3.5.2.3</ecNumber>
    </recommendedName>
</protein>
<dbReference type="EC" id="3.5.2.3" evidence="6"/>
<gene>
    <name evidence="6" type="primary">pyrC</name>
    <name evidence="8" type="ORF">CLV28_1703</name>
</gene>
<evidence type="ECO:0000313" key="8">
    <source>
        <dbReference type="EMBL" id="PJJ74209.1"/>
    </source>
</evidence>
<feature type="binding site" evidence="6">
    <location>
        <begin position="328"/>
        <end position="329"/>
    </location>
    <ligand>
        <name>substrate</name>
    </ligand>
</feature>
<feature type="binding site" evidence="6">
    <location>
        <position position="65"/>
    </location>
    <ligand>
        <name>Zn(2+)</name>
        <dbReference type="ChEBI" id="CHEBI:29105"/>
        <label>1</label>
    </ligand>
</feature>
<dbReference type="OrthoDB" id="9803027at2"/>
<dbReference type="PANTHER" id="PTHR43668">
    <property type="entry name" value="ALLANTOINASE"/>
    <property type="match status" value="1"/>
</dbReference>
<feature type="binding site" evidence="6">
    <location>
        <position position="283"/>
    </location>
    <ligand>
        <name>substrate</name>
    </ligand>
</feature>
<dbReference type="HAMAP" id="MF_00220_B">
    <property type="entry name" value="PyrC_classI_B"/>
    <property type="match status" value="1"/>
</dbReference>
<accession>A0A2M9CQP0</accession>
<dbReference type="GO" id="GO:0008270">
    <property type="term" value="F:zinc ion binding"/>
    <property type="evidence" value="ECO:0007669"/>
    <property type="project" value="UniProtKB-UniRule"/>
</dbReference>
<comment type="catalytic activity">
    <reaction evidence="6">
        <text>(S)-dihydroorotate + H2O = N-carbamoyl-L-aspartate + H(+)</text>
        <dbReference type="Rhea" id="RHEA:24296"/>
        <dbReference type="ChEBI" id="CHEBI:15377"/>
        <dbReference type="ChEBI" id="CHEBI:15378"/>
        <dbReference type="ChEBI" id="CHEBI:30864"/>
        <dbReference type="ChEBI" id="CHEBI:32814"/>
        <dbReference type="EC" id="3.5.2.3"/>
    </reaction>
</comment>
<comment type="pathway">
    <text evidence="6">Pyrimidine metabolism; UMP biosynthesis via de novo pathway; (S)-dihydroorotate from bicarbonate: step 3/3.</text>
</comment>
<feature type="binding site" evidence="6">
    <location>
        <position position="157"/>
    </location>
    <ligand>
        <name>Zn(2+)</name>
        <dbReference type="ChEBI" id="CHEBI:29105"/>
        <label>1</label>
    </ligand>
</feature>
<organism evidence="8 9">
    <name type="scientific">Sediminihabitans luteus</name>
    <dbReference type="NCBI Taxonomy" id="1138585"/>
    <lineage>
        <taxon>Bacteria</taxon>
        <taxon>Bacillati</taxon>
        <taxon>Actinomycetota</taxon>
        <taxon>Actinomycetes</taxon>
        <taxon>Micrococcales</taxon>
        <taxon>Cellulomonadaceae</taxon>
        <taxon>Sediminihabitans</taxon>
    </lineage>
</organism>
<reference evidence="8 9" key="1">
    <citation type="submission" date="2017-11" db="EMBL/GenBank/DDBJ databases">
        <title>Genomic Encyclopedia of Archaeal and Bacterial Type Strains, Phase II (KMG-II): From Individual Species to Whole Genera.</title>
        <authorList>
            <person name="Goeker M."/>
        </authorList>
    </citation>
    <scope>NUCLEOTIDE SEQUENCE [LARGE SCALE GENOMIC DNA]</scope>
    <source>
        <strain evidence="8 9">DSM 25478</strain>
    </source>
</reference>
<feature type="active site" evidence="6">
    <location>
        <position position="310"/>
    </location>
</feature>
<dbReference type="Proteomes" id="UP000231693">
    <property type="component" value="Unassembled WGS sequence"/>
</dbReference>
<dbReference type="PANTHER" id="PTHR43668:SF2">
    <property type="entry name" value="ALLANTOINASE"/>
    <property type="match status" value="1"/>
</dbReference>